<dbReference type="PANTHER" id="PTHR46300">
    <property type="entry name" value="P450, PUTATIVE (EUROFUNG)-RELATED-RELATED"/>
    <property type="match status" value="1"/>
</dbReference>
<keyword evidence="4" id="KW-0408">Iron</keyword>
<dbReference type="AlphaFoldDB" id="A0A8E0QYX4"/>
<protein>
    <submittedName>
        <fullName evidence="5">Uncharacterized protein</fullName>
    </submittedName>
</protein>
<accession>A0A8E0QYX4</accession>
<evidence type="ECO:0000256" key="3">
    <source>
        <dbReference type="ARBA" id="ARBA00023002"/>
    </source>
</evidence>
<comment type="similarity">
    <text evidence="1">Belongs to the cytochrome P450 family.</text>
</comment>
<dbReference type="PANTHER" id="PTHR46300:SF11">
    <property type="entry name" value="OXIDOREDUCTASE, PUTATIVE-RELATED"/>
    <property type="match status" value="1"/>
</dbReference>
<evidence type="ECO:0000313" key="6">
    <source>
        <dbReference type="Proteomes" id="UP000036893"/>
    </source>
</evidence>
<name>A0A8E0QYX4_9EURO</name>
<comment type="caution">
    <text evidence="5">The sequence shown here is derived from an EMBL/GenBank/DDBJ whole genome shotgun (WGS) entry which is preliminary data.</text>
</comment>
<reference evidence="5" key="1">
    <citation type="journal article" date="2015" name="Genome Announc.">
        <title>Draft Genome Sequence of the Pathogenic Filamentous Fungus Aspergillus udagawae Strain IFM 46973T.</title>
        <authorList>
            <person name="Kusuya Y."/>
            <person name="Takahashi-Nakaguchi A."/>
            <person name="Takahashi H."/>
            <person name="Yaguchi T."/>
        </authorList>
    </citation>
    <scope>NUCLEOTIDE SEQUENCE</scope>
    <source>
        <strain evidence="5">IFM 46973</strain>
    </source>
</reference>
<keyword evidence="2" id="KW-0479">Metal-binding</keyword>
<dbReference type="Proteomes" id="UP000036893">
    <property type="component" value="Unassembled WGS sequence"/>
</dbReference>
<dbReference type="GO" id="GO:0005506">
    <property type="term" value="F:iron ion binding"/>
    <property type="evidence" value="ECO:0007669"/>
    <property type="project" value="InterPro"/>
</dbReference>
<dbReference type="GeneID" id="66995271"/>
<sequence>MDLCFARDPVESNYRECRLKEETVSWLASAVPEAGSETTASALNGLIRYLGMFPEAQARAHEEEMLRLCPVATTGPRRMADGDVKYRDFVIPKGTILLANLNALHWDPERFGVTSCPATTSPLAPAVATPSILERNPARSRLIQQSWEQAQKDGYILRGVHVDADGGVRGGAK</sequence>
<dbReference type="InterPro" id="IPR036396">
    <property type="entry name" value="Cyt_P450_sf"/>
</dbReference>
<evidence type="ECO:0000256" key="2">
    <source>
        <dbReference type="ARBA" id="ARBA00022723"/>
    </source>
</evidence>
<dbReference type="InterPro" id="IPR050364">
    <property type="entry name" value="Cytochrome_P450_fung"/>
</dbReference>
<evidence type="ECO:0000256" key="1">
    <source>
        <dbReference type="ARBA" id="ARBA00010617"/>
    </source>
</evidence>
<reference evidence="5" key="2">
    <citation type="submission" date="2021-01" db="EMBL/GenBank/DDBJ databases">
        <title>Pan-genome distribution and transcriptional activeness of fungal secondary metabolism genes in Aspergillus section Fumigati.</title>
        <authorList>
            <person name="Takahashi H."/>
            <person name="Umemura M."/>
            <person name="Ninomiya A."/>
            <person name="Kusuya Y."/>
            <person name="Urayama S."/>
            <person name="Shimizu M."/>
            <person name="Watanabe A."/>
            <person name="Kamei K."/>
            <person name="Yaguchi T."/>
            <person name="Hagiwara D."/>
        </authorList>
    </citation>
    <scope>NUCLEOTIDE SEQUENCE</scope>
    <source>
        <strain evidence="5">IFM 46973</strain>
    </source>
</reference>
<gene>
    <name evidence="5" type="ORF">Aud_007794</name>
</gene>
<evidence type="ECO:0000313" key="5">
    <source>
        <dbReference type="EMBL" id="GIC91351.1"/>
    </source>
</evidence>
<dbReference type="SUPFAM" id="SSF48264">
    <property type="entry name" value="Cytochrome P450"/>
    <property type="match status" value="1"/>
</dbReference>
<evidence type="ECO:0000256" key="4">
    <source>
        <dbReference type="ARBA" id="ARBA00023004"/>
    </source>
</evidence>
<dbReference type="InterPro" id="IPR001128">
    <property type="entry name" value="Cyt_P450"/>
</dbReference>
<keyword evidence="3" id="KW-0560">Oxidoreductase</keyword>
<dbReference type="Gene3D" id="1.10.630.10">
    <property type="entry name" value="Cytochrome P450"/>
    <property type="match status" value="1"/>
</dbReference>
<dbReference type="EMBL" id="BBXM02000006">
    <property type="protein sequence ID" value="GIC91351.1"/>
    <property type="molecule type" value="Genomic_DNA"/>
</dbReference>
<dbReference type="Pfam" id="PF00067">
    <property type="entry name" value="p450"/>
    <property type="match status" value="1"/>
</dbReference>
<dbReference type="RefSeq" id="XP_043148617.1">
    <property type="nucleotide sequence ID" value="XM_043292682.1"/>
</dbReference>
<dbReference type="GO" id="GO:0016705">
    <property type="term" value="F:oxidoreductase activity, acting on paired donors, with incorporation or reduction of molecular oxygen"/>
    <property type="evidence" value="ECO:0007669"/>
    <property type="project" value="InterPro"/>
</dbReference>
<dbReference type="GO" id="GO:0004497">
    <property type="term" value="F:monooxygenase activity"/>
    <property type="evidence" value="ECO:0007669"/>
    <property type="project" value="InterPro"/>
</dbReference>
<proteinExistence type="inferred from homology"/>
<dbReference type="GO" id="GO:0020037">
    <property type="term" value="F:heme binding"/>
    <property type="evidence" value="ECO:0007669"/>
    <property type="project" value="InterPro"/>
</dbReference>
<organism evidence="5 6">
    <name type="scientific">Aspergillus udagawae</name>
    <dbReference type="NCBI Taxonomy" id="91492"/>
    <lineage>
        <taxon>Eukaryota</taxon>
        <taxon>Fungi</taxon>
        <taxon>Dikarya</taxon>
        <taxon>Ascomycota</taxon>
        <taxon>Pezizomycotina</taxon>
        <taxon>Eurotiomycetes</taxon>
        <taxon>Eurotiomycetidae</taxon>
        <taxon>Eurotiales</taxon>
        <taxon>Aspergillaceae</taxon>
        <taxon>Aspergillus</taxon>
        <taxon>Aspergillus subgen. Fumigati</taxon>
    </lineage>
</organism>